<dbReference type="InterPro" id="IPR036691">
    <property type="entry name" value="Endo/exonu/phosph_ase_sf"/>
</dbReference>
<dbReference type="Gene3D" id="3.60.10.10">
    <property type="entry name" value="Endonuclease/exonuclease/phosphatase"/>
    <property type="match status" value="1"/>
</dbReference>
<proteinExistence type="predicted"/>
<dbReference type="RefSeq" id="XP_018473970.2">
    <property type="nucleotide sequence ID" value="XM_018618468.2"/>
</dbReference>
<dbReference type="PANTHER" id="PTHR33710:SF77">
    <property type="entry name" value="DNASE I-LIKE SUPERFAMILY PROTEIN"/>
    <property type="match status" value="1"/>
</dbReference>
<reference evidence="2" key="1">
    <citation type="journal article" date="2019" name="Database">
        <title>The radish genome database (RadishGD): an integrated information resource for radish genomics.</title>
        <authorList>
            <person name="Yu H.J."/>
            <person name="Baek S."/>
            <person name="Lee Y.J."/>
            <person name="Cho A."/>
            <person name="Mun J.H."/>
        </authorList>
    </citation>
    <scope>NUCLEOTIDE SEQUENCE [LARGE SCALE GENOMIC DNA]</scope>
    <source>
        <strain evidence="2">cv. WK10039</strain>
    </source>
</reference>
<reference evidence="3" key="2">
    <citation type="submission" date="2025-08" db="UniProtKB">
        <authorList>
            <consortium name="RefSeq"/>
        </authorList>
    </citation>
    <scope>IDENTIFICATION</scope>
    <source>
        <tissue evidence="3">Leaf</tissue>
    </source>
</reference>
<gene>
    <name evidence="3" type="primary">LOC108845219</name>
</gene>
<dbReference type="GO" id="GO:0003824">
    <property type="term" value="F:catalytic activity"/>
    <property type="evidence" value="ECO:0007669"/>
    <property type="project" value="InterPro"/>
</dbReference>
<organism evidence="2 3">
    <name type="scientific">Raphanus sativus</name>
    <name type="common">Radish</name>
    <name type="synonym">Raphanus raphanistrum var. sativus</name>
    <dbReference type="NCBI Taxonomy" id="3726"/>
    <lineage>
        <taxon>Eukaryota</taxon>
        <taxon>Viridiplantae</taxon>
        <taxon>Streptophyta</taxon>
        <taxon>Embryophyta</taxon>
        <taxon>Tracheophyta</taxon>
        <taxon>Spermatophyta</taxon>
        <taxon>Magnoliopsida</taxon>
        <taxon>eudicotyledons</taxon>
        <taxon>Gunneridae</taxon>
        <taxon>Pentapetalae</taxon>
        <taxon>rosids</taxon>
        <taxon>malvids</taxon>
        <taxon>Brassicales</taxon>
        <taxon>Brassicaceae</taxon>
        <taxon>Brassiceae</taxon>
        <taxon>Raphanus</taxon>
    </lineage>
</organism>
<accession>A0A6J0MNC2</accession>
<protein>
    <submittedName>
        <fullName evidence="3">Uncharacterized protein LOC108845219</fullName>
    </submittedName>
</protein>
<dbReference type="SUPFAM" id="SSF56219">
    <property type="entry name" value="DNase I-like"/>
    <property type="match status" value="1"/>
</dbReference>
<dbReference type="InterPro" id="IPR005135">
    <property type="entry name" value="Endo/exonuclease/phosphatase"/>
</dbReference>
<evidence type="ECO:0000259" key="1">
    <source>
        <dbReference type="Pfam" id="PF03372"/>
    </source>
</evidence>
<dbReference type="Proteomes" id="UP000504610">
    <property type="component" value="Chromosome 3"/>
</dbReference>
<dbReference type="KEGG" id="rsz:108845219"/>
<evidence type="ECO:0000313" key="3">
    <source>
        <dbReference type="RefSeq" id="XP_018473970.2"/>
    </source>
</evidence>
<feature type="domain" description="Endonuclease/exonuclease/phosphatase" evidence="1">
    <location>
        <begin position="5"/>
        <end position="208"/>
    </location>
</feature>
<dbReference type="PANTHER" id="PTHR33710">
    <property type="entry name" value="BNAC02G09200D PROTEIN"/>
    <property type="match status" value="1"/>
</dbReference>
<dbReference type="OrthoDB" id="1113332at2759"/>
<sequence>MKIFSWNIRGINDCGRQRVVRSWLQSLGSSVGALLETHVQEEKFLRVSGAVAPGWRVDNNYSEAAGGRIWLLWSSNLSVVVYLKTDQFILCEVMDPASGTSCTVAFVYARNTEAERMSLWRDLVAISRNSLIAASPLVVMGDFNQILTAAEHFSIQPYDLPGHFFSWSDKRVEDPILRKLDRVLCNEKWRDCHPEAVSVFEAPGDSDHTHVVITFSSQPQFRKCSFKYFSFISSHPSFISEMVRTWEESIPVGSKMFSLGQRLKKAKLTCRRLNREGFGNIQKKSKDALSELKQIQEQLLSSPSDSLFRQKFVARKKWKFFESAQEIFFSRKARIRWLDCGDANTTFFYKAVVAHQIRNCISYLMDGGCNRIFNLSQIQEMVVAYFKNLLGSEDASLEVITVQELRDLLSYRCPPEVATQLTRIPSE</sequence>
<dbReference type="GeneID" id="108845219"/>
<keyword evidence="2" id="KW-1185">Reference proteome</keyword>
<evidence type="ECO:0000313" key="2">
    <source>
        <dbReference type="Proteomes" id="UP000504610"/>
    </source>
</evidence>
<name>A0A6J0MNC2_RAPSA</name>
<dbReference type="AlphaFoldDB" id="A0A6J0MNC2"/>
<dbReference type="Pfam" id="PF03372">
    <property type="entry name" value="Exo_endo_phos"/>
    <property type="match status" value="1"/>
</dbReference>